<organism evidence="2 3">
    <name type="scientific">Rodentibacter mrazii</name>
    <dbReference type="NCBI Taxonomy" id="1908257"/>
    <lineage>
        <taxon>Bacteria</taxon>
        <taxon>Pseudomonadati</taxon>
        <taxon>Pseudomonadota</taxon>
        <taxon>Gammaproteobacteria</taxon>
        <taxon>Pasteurellales</taxon>
        <taxon>Pasteurellaceae</taxon>
        <taxon>Rodentibacter</taxon>
    </lineage>
</organism>
<protein>
    <submittedName>
        <fullName evidence="2">FABP family protein</fullName>
    </submittedName>
</protein>
<evidence type="ECO:0000259" key="1">
    <source>
        <dbReference type="Pfam" id="PF08768"/>
    </source>
</evidence>
<dbReference type="STRING" id="1908257.BKK47_07450"/>
<sequence>MTDYQYPKDIYTEAEPDVNTLANLGPLTGMVGIWEGKRGLDINPKAEGAEKDPYIERIELQPIDAQTNGPQLFYGLRYHTRIVQPNEVETFHDQVGYWLWEPATGNILFTLSIPRGQTLMATGNASPDAKEFTVKAVRGSHTNGIISNPFIEQNFTTASYTIKVKINDDGTWSYEQDTVMIIPNYDEPFHHTDRNRLTKIAEATPNPTALAAQKDAK</sequence>
<dbReference type="Gene3D" id="2.40.128.20">
    <property type="match status" value="1"/>
</dbReference>
<dbReference type="Pfam" id="PF08768">
    <property type="entry name" value="THAP4_heme-bd"/>
    <property type="match status" value="1"/>
</dbReference>
<dbReference type="SUPFAM" id="SSF50814">
    <property type="entry name" value="Lipocalins"/>
    <property type="match status" value="1"/>
</dbReference>
<feature type="domain" description="THAP4-like heme-binding" evidence="1">
    <location>
        <begin position="23"/>
        <end position="199"/>
    </location>
</feature>
<evidence type="ECO:0000313" key="2">
    <source>
        <dbReference type="EMBL" id="OOF39111.1"/>
    </source>
</evidence>
<evidence type="ECO:0000313" key="3">
    <source>
        <dbReference type="Proteomes" id="UP000189426"/>
    </source>
</evidence>
<gene>
    <name evidence="2" type="ORF">BKK47_07450</name>
</gene>
<dbReference type="InterPro" id="IPR014602">
    <property type="entry name" value="UCP036226"/>
</dbReference>
<dbReference type="Proteomes" id="UP000189426">
    <property type="component" value="Unassembled WGS sequence"/>
</dbReference>
<accession>A0A1V3IEK2</accession>
<dbReference type="AlphaFoldDB" id="A0A1V3IEK2"/>
<dbReference type="InterPro" id="IPR012674">
    <property type="entry name" value="Calycin"/>
</dbReference>
<reference evidence="2 3" key="1">
    <citation type="submission" date="2016-10" db="EMBL/GenBank/DDBJ databases">
        <title>Rodentibacter gen. nov. and new species.</title>
        <authorList>
            <person name="Christensen H."/>
        </authorList>
    </citation>
    <scope>NUCLEOTIDE SEQUENCE [LARGE SCALE GENOMIC DNA]</scope>
    <source>
        <strain evidence="2 3">Ppn418</strain>
    </source>
</reference>
<proteinExistence type="predicted"/>
<comment type="caution">
    <text evidence="2">The sequence shown here is derived from an EMBL/GenBank/DDBJ whole genome shotgun (WGS) entry which is preliminary data.</text>
</comment>
<dbReference type="PIRSF" id="PIRSF036226">
    <property type="entry name" value="UCP036226"/>
    <property type="match status" value="1"/>
</dbReference>
<keyword evidence="3" id="KW-1185">Reference proteome</keyword>
<name>A0A1V3IEK2_9PAST</name>
<dbReference type="RefSeq" id="WP_077494261.1">
    <property type="nucleotide sequence ID" value="NZ_MLHG01000045.1"/>
</dbReference>
<dbReference type="InterPro" id="IPR014878">
    <property type="entry name" value="THAP4-like_heme-bd"/>
</dbReference>
<dbReference type="EMBL" id="MLHG01000045">
    <property type="protein sequence ID" value="OOF39111.1"/>
    <property type="molecule type" value="Genomic_DNA"/>
</dbReference>